<dbReference type="GO" id="GO:0005524">
    <property type="term" value="F:ATP binding"/>
    <property type="evidence" value="ECO:0007669"/>
    <property type="project" value="UniProtKB-UniRule"/>
</dbReference>
<keyword evidence="6 11" id="KW-0547">Nucleotide-binding</keyword>
<evidence type="ECO:0000256" key="9">
    <source>
        <dbReference type="ARBA" id="ARBA00023141"/>
    </source>
</evidence>
<evidence type="ECO:0000256" key="2">
    <source>
        <dbReference type="ARBA" id="ARBA00006997"/>
    </source>
</evidence>
<keyword evidence="9 11" id="KW-0057">Aromatic amino acid biosynthesis</keyword>
<comment type="catalytic activity">
    <reaction evidence="10 11">
        <text>shikimate + ATP = 3-phosphoshikimate + ADP + H(+)</text>
        <dbReference type="Rhea" id="RHEA:13121"/>
        <dbReference type="ChEBI" id="CHEBI:15378"/>
        <dbReference type="ChEBI" id="CHEBI:30616"/>
        <dbReference type="ChEBI" id="CHEBI:36208"/>
        <dbReference type="ChEBI" id="CHEBI:145989"/>
        <dbReference type="ChEBI" id="CHEBI:456216"/>
        <dbReference type="EC" id="2.7.1.71"/>
    </reaction>
</comment>
<dbReference type="RefSeq" id="WP_005977370.1">
    <property type="nucleotide sequence ID" value="NZ_BAABXY010000001.1"/>
</dbReference>
<comment type="similarity">
    <text evidence="2 11">Belongs to the shikimate kinase family.</text>
</comment>
<dbReference type="InterPro" id="IPR027417">
    <property type="entry name" value="P-loop_NTPase"/>
</dbReference>
<evidence type="ECO:0000256" key="10">
    <source>
        <dbReference type="ARBA" id="ARBA00048567"/>
    </source>
</evidence>
<evidence type="ECO:0000313" key="12">
    <source>
        <dbReference type="EMBL" id="SQJ02535.1"/>
    </source>
</evidence>
<evidence type="ECO:0000256" key="3">
    <source>
        <dbReference type="ARBA" id="ARBA00012154"/>
    </source>
</evidence>
<dbReference type="GO" id="GO:0004765">
    <property type="term" value="F:shikimate kinase activity"/>
    <property type="evidence" value="ECO:0007669"/>
    <property type="project" value="UniProtKB-UniRule"/>
</dbReference>
<dbReference type="GO" id="GO:0009073">
    <property type="term" value="P:aromatic amino acid family biosynthetic process"/>
    <property type="evidence" value="ECO:0007669"/>
    <property type="project" value="UniProtKB-KW"/>
</dbReference>
<keyword evidence="4 11" id="KW-0028">Amino-acid biosynthesis</keyword>
<dbReference type="PANTHER" id="PTHR21087:SF16">
    <property type="entry name" value="SHIKIMATE KINASE 1, CHLOROPLASTIC"/>
    <property type="match status" value="1"/>
</dbReference>
<dbReference type="HAMAP" id="MF_00109">
    <property type="entry name" value="Shikimate_kinase"/>
    <property type="match status" value="1"/>
</dbReference>
<keyword evidence="5 11" id="KW-0808">Transferase</keyword>
<dbReference type="CDD" id="cd00464">
    <property type="entry name" value="SK"/>
    <property type="match status" value="1"/>
</dbReference>
<dbReference type="EC" id="2.7.1.71" evidence="3 11"/>
<comment type="subcellular location">
    <subcellularLocation>
        <location evidence="11">Cytoplasm</location>
    </subcellularLocation>
</comment>
<feature type="binding site" evidence="11">
    <location>
        <begin position="12"/>
        <end position="17"/>
    </location>
    <ligand>
        <name>ATP</name>
        <dbReference type="ChEBI" id="CHEBI:30616"/>
    </ligand>
</feature>
<feature type="binding site" evidence="11">
    <location>
        <position position="118"/>
    </location>
    <ligand>
        <name>ATP</name>
        <dbReference type="ChEBI" id="CHEBI:30616"/>
    </ligand>
</feature>
<dbReference type="KEGG" id="ful:C4N20_14330"/>
<dbReference type="GO" id="GO:0008652">
    <property type="term" value="P:amino acid biosynthetic process"/>
    <property type="evidence" value="ECO:0007669"/>
    <property type="project" value="UniProtKB-KW"/>
</dbReference>
<dbReference type="PANTHER" id="PTHR21087">
    <property type="entry name" value="SHIKIMATE KINASE"/>
    <property type="match status" value="1"/>
</dbReference>
<organism evidence="12 13">
    <name type="scientific">Fusobacterium ulcerans</name>
    <dbReference type="NCBI Taxonomy" id="861"/>
    <lineage>
        <taxon>Bacteria</taxon>
        <taxon>Fusobacteriati</taxon>
        <taxon>Fusobacteriota</taxon>
        <taxon>Fusobacteriia</taxon>
        <taxon>Fusobacteriales</taxon>
        <taxon>Fusobacteriaceae</taxon>
        <taxon>Fusobacterium</taxon>
    </lineage>
</organism>
<dbReference type="GO" id="GO:0000287">
    <property type="term" value="F:magnesium ion binding"/>
    <property type="evidence" value="ECO:0007669"/>
    <property type="project" value="UniProtKB-UniRule"/>
</dbReference>
<dbReference type="InterPro" id="IPR031322">
    <property type="entry name" value="Shikimate/glucono_kinase"/>
</dbReference>
<keyword evidence="8 11" id="KW-0067">ATP-binding</keyword>
<evidence type="ECO:0000256" key="6">
    <source>
        <dbReference type="ARBA" id="ARBA00022741"/>
    </source>
</evidence>
<evidence type="ECO:0000256" key="4">
    <source>
        <dbReference type="ARBA" id="ARBA00022605"/>
    </source>
</evidence>
<reference evidence="12 13" key="1">
    <citation type="submission" date="2018-06" db="EMBL/GenBank/DDBJ databases">
        <authorList>
            <consortium name="Pathogen Informatics"/>
            <person name="Doyle S."/>
        </authorList>
    </citation>
    <scope>NUCLEOTIDE SEQUENCE [LARGE SCALE GENOMIC DNA]</scope>
    <source>
        <strain evidence="12 13">NCTC12112</strain>
    </source>
</reference>
<proteinExistence type="inferred from homology"/>
<evidence type="ECO:0000313" key="13">
    <source>
        <dbReference type="Proteomes" id="UP000249008"/>
    </source>
</evidence>
<feature type="binding site" evidence="11">
    <location>
        <position position="16"/>
    </location>
    <ligand>
        <name>Mg(2+)</name>
        <dbReference type="ChEBI" id="CHEBI:18420"/>
    </ligand>
</feature>
<keyword evidence="7 11" id="KW-0418">Kinase</keyword>
<dbReference type="PRINTS" id="PR01100">
    <property type="entry name" value="SHIKIMTKNASE"/>
</dbReference>
<evidence type="ECO:0000256" key="8">
    <source>
        <dbReference type="ARBA" id="ARBA00022840"/>
    </source>
</evidence>
<dbReference type="PROSITE" id="PS01128">
    <property type="entry name" value="SHIKIMATE_KINASE"/>
    <property type="match status" value="1"/>
</dbReference>
<comment type="subunit">
    <text evidence="11">Monomer.</text>
</comment>
<dbReference type="GeneID" id="78456000"/>
<gene>
    <name evidence="11 12" type="primary">aroK</name>
    <name evidence="12" type="ORF">NCTC12112_01438</name>
</gene>
<feature type="binding site" evidence="11">
    <location>
        <position position="137"/>
    </location>
    <ligand>
        <name>substrate</name>
    </ligand>
</feature>
<evidence type="ECO:0000256" key="11">
    <source>
        <dbReference type="HAMAP-Rule" id="MF_00109"/>
    </source>
</evidence>
<dbReference type="GO" id="GO:0009423">
    <property type="term" value="P:chorismate biosynthetic process"/>
    <property type="evidence" value="ECO:0007669"/>
    <property type="project" value="UniProtKB-UniRule"/>
</dbReference>
<dbReference type="Gene3D" id="3.40.50.300">
    <property type="entry name" value="P-loop containing nucleotide triphosphate hydrolases"/>
    <property type="match status" value="1"/>
</dbReference>
<comment type="caution">
    <text evidence="11">Lacks conserved residue(s) required for the propagation of feature annotation.</text>
</comment>
<keyword evidence="11" id="KW-0479">Metal-binding</keyword>
<dbReference type="SUPFAM" id="SSF52540">
    <property type="entry name" value="P-loop containing nucleoside triphosphate hydrolases"/>
    <property type="match status" value="1"/>
</dbReference>
<dbReference type="AlphaFoldDB" id="A0AAX2JC88"/>
<dbReference type="GO" id="GO:0005829">
    <property type="term" value="C:cytosol"/>
    <property type="evidence" value="ECO:0007669"/>
    <property type="project" value="TreeGrafter"/>
</dbReference>
<dbReference type="Proteomes" id="UP000249008">
    <property type="component" value="Chromosome 1"/>
</dbReference>
<feature type="binding site" evidence="11">
    <location>
        <position position="34"/>
    </location>
    <ligand>
        <name>substrate</name>
    </ligand>
</feature>
<name>A0AAX2JC88_9FUSO</name>
<dbReference type="InterPro" id="IPR023000">
    <property type="entry name" value="Shikimate_kinase_CS"/>
</dbReference>
<accession>A0AAX2JC88</accession>
<protein>
    <recommendedName>
        <fullName evidence="3 11">Shikimate kinase</fullName>
        <shortName evidence="11">SK</shortName>
        <ecNumber evidence="3 11">2.7.1.71</ecNumber>
    </recommendedName>
</protein>
<comment type="function">
    <text evidence="11">Catalyzes the specific phosphorylation of the 3-hydroxyl group of shikimic acid using ATP as a cosubstrate.</text>
</comment>
<keyword evidence="11" id="KW-0963">Cytoplasm</keyword>
<feature type="binding site" evidence="11">
    <location>
        <position position="58"/>
    </location>
    <ligand>
        <name>substrate</name>
    </ligand>
</feature>
<evidence type="ECO:0000256" key="7">
    <source>
        <dbReference type="ARBA" id="ARBA00022777"/>
    </source>
</evidence>
<dbReference type="InterPro" id="IPR000623">
    <property type="entry name" value="Shikimate_kinase/TSH1"/>
</dbReference>
<comment type="cofactor">
    <cofactor evidence="11">
        <name>Mg(2+)</name>
        <dbReference type="ChEBI" id="CHEBI:18420"/>
    </cofactor>
    <text evidence="11">Binds 1 Mg(2+) ion per subunit.</text>
</comment>
<dbReference type="EMBL" id="LS483487">
    <property type="protein sequence ID" value="SQJ02535.1"/>
    <property type="molecule type" value="Genomic_DNA"/>
</dbReference>
<comment type="pathway">
    <text evidence="1 11">Metabolic intermediate biosynthesis; chorismate biosynthesis; chorismate from D-erythrose 4-phosphate and phosphoenolpyruvate: step 5/7.</text>
</comment>
<keyword evidence="11" id="KW-0460">Magnesium</keyword>
<evidence type="ECO:0000256" key="5">
    <source>
        <dbReference type="ARBA" id="ARBA00022679"/>
    </source>
</evidence>
<sequence length="172" mass="19996">MKDNIALIGFMGSGKSTIGRVLAKYLDMKFIDIDKMISAREKKTIPEIFEEKGEAYFRKLEREIVYEESLDNNIVIATGGGVIIDNENIKTLRETSFIVYLDCTIECIYERVRHSKGRPLLNVEDMFEKIKELHSKREILYRISADFSVRIDVESNMYDTAEKIKEAYIYNS</sequence>
<evidence type="ECO:0000256" key="1">
    <source>
        <dbReference type="ARBA" id="ARBA00004842"/>
    </source>
</evidence>
<feature type="binding site" evidence="11">
    <location>
        <position position="80"/>
    </location>
    <ligand>
        <name>substrate</name>
    </ligand>
</feature>
<dbReference type="Pfam" id="PF01202">
    <property type="entry name" value="SKI"/>
    <property type="match status" value="1"/>
</dbReference>